<accession>A0A0J6YCR7</accession>
<dbReference type="Gene3D" id="2.170.270.10">
    <property type="entry name" value="SET domain"/>
    <property type="match status" value="1"/>
</dbReference>
<dbReference type="STRING" id="404692.A0A0J6YCR7"/>
<dbReference type="Pfam" id="PF00856">
    <property type="entry name" value="SET"/>
    <property type="match status" value="1"/>
</dbReference>
<dbReference type="PROSITE" id="PS50280">
    <property type="entry name" value="SET"/>
    <property type="match status" value="1"/>
</dbReference>
<protein>
    <recommendedName>
        <fullName evidence="1">SET domain-containing protein</fullName>
    </recommendedName>
</protein>
<dbReference type="InterPro" id="IPR053185">
    <property type="entry name" value="SET_domain_protein"/>
</dbReference>
<sequence>MGYDVVRIASSPWRPYVFKTTKFSLQNIPFKDCNQPANSSLLTVSQDSLFDYLLSSDQLPLTMEAQVEPAEIPLNEFCIIKQTQGKGYGVFATRNIPQGTRILADPPMLKLPGAVMEHAKLTKADIEALAATISTKLKALSKEQQREFFSLANTQRAQFGVFLGIAATNAMLIDFETTEYGIFPKVSRFNHGCRPNSMRSYHPVLDQAVVHVVKDVSEGEEITVSYVEPGLAFYLRQEQLKEKFGFICGCNLCLMPENERRLSDMRLTTIMLLFNSIRDDSVILDQPLASLHNTHTAMLLQKEEGILEVLAATFYYDAVMITMAHGDHARTRVFAEMAKEAAIASYGVDHPITMGTQALADDPVGFGIQVKSTMWKHSVDEIPVELDDEAFNSWLWKLEE</sequence>
<evidence type="ECO:0000259" key="1">
    <source>
        <dbReference type="PROSITE" id="PS50280"/>
    </source>
</evidence>
<name>A0A0J6YCR7_COCIT</name>
<gene>
    <name evidence="2" type="ORF">CIRG_04516</name>
</gene>
<dbReference type="InterPro" id="IPR001214">
    <property type="entry name" value="SET_dom"/>
</dbReference>
<dbReference type="SMART" id="SM00317">
    <property type="entry name" value="SET"/>
    <property type="match status" value="1"/>
</dbReference>
<dbReference type="SUPFAM" id="SSF82199">
    <property type="entry name" value="SET domain"/>
    <property type="match status" value="1"/>
</dbReference>
<dbReference type="CDD" id="cd20071">
    <property type="entry name" value="SET_SMYD"/>
    <property type="match status" value="1"/>
</dbReference>
<proteinExistence type="predicted"/>
<dbReference type="PANTHER" id="PTHR47332">
    <property type="entry name" value="SET DOMAIN-CONTAINING PROTEIN 5"/>
    <property type="match status" value="1"/>
</dbReference>
<dbReference type="PANTHER" id="PTHR47332:SF2">
    <property type="entry name" value="SET-6"/>
    <property type="match status" value="1"/>
</dbReference>
<dbReference type="AlphaFoldDB" id="A0A0J6YCR7"/>
<feature type="domain" description="SET" evidence="1">
    <location>
        <begin position="76"/>
        <end position="227"/>
    </location>
</feature>
<reference evidence="3" key="1">
    <citation type="journal article" date="2010" name="Genome Res.">
        <title>Population genomic sequencing of Coccidioides fungi reveals recent hybridization and transposon control.</title>
        <authorList>
            <person name="Neafsey D.E."/>
            <person name="Barker B.M."/>
            <person name="Sharpton T.J."/>
            <person name="Stajich J.E."/>
            <person name="Park D.J."/>
            <person name="Whiston E."/>
            <person name="Hung C.-Y."/>
            <person name="McMahan C."/>
            <person name="White J."/>
            <person name="Sykes S."/>
            <person name="Heiman D."/>
            <person name="Young S."/>
            <person name="Zeng Q."/>
            <person name="Abouelleil A."/>
            <person name="Aftuck L."/>
            <person name="Bessette D."/>
            <person name="Brown A."/>
            <person name="FitzGerald M."/>
            <person name="Lui A."/>
            <person name="Macdonald J.P."/>
            <person name="Priest M."/>
            <person name="Orbach M.J."/>
            <person name="Galgiani J.N."/>
            <person name="Kirkland T.N."/>
            <person name="Cole G.T."/>
            <person name="Birren B.W."/>
            <person name="Henn M.R."/>
            <person name="Taylor J.W."/>
            <person name="Rounsley S.D."/>
        </authorList>
    </citation>
    <scope>NUCLEOTIDE SEQUENCE [LARGE SCALE GENOMIC DNA]</scope>
    <source>
        <strain evidence="3">RMSCC 2394</strain>
    </source>
</reference>
<organism evidence="2 3">
    <name type="scientific">Coccidioides immitis RMSCC 2394</name>
    <dbReference type="NCBI Taxonomy" id="404692"/>
    <lineage>
        <taxon>Eukaryota</taxon>
        <taxon>Fungi</taxon>
        <taxon>Dikarya</taxon>
        <taxon>Ascomycota</taxon>
        <taxon>Pezizomycotina</taxon>
        <taxon>Eurotiomycetes</taxon>
        <taxon>Eurotiomycetidae</taxon>
        <taxon>Onygenales</taxon>
        <taxon>Onygenaceae</taxon>
        <taxon>Coccidioides</taxon>
    </lineage>
</organism>
<evidence type="ECO:0000313" key="3">
    <source>
        <dbReference type="Proteomes" id="UP000054565"/>
    </source>
</evidence>
<evidence type="ECO:0000313" key="2">
    <source>
        <dbReference type="EMBL" id="KMP04834.1"/>
    </source>
</evidence>
<dbReference type="Proteomes" id="UP000054565">
    <property type="component" value="Unassembled WGS sequence"/>
</dbReference>
<dbReference type="InterPro" id="IPR046341">
    <property type="entry name" value="SET_dom_sf"/>
</dbReference>
<dbReference type="EMBL" id="DS028095">
    <property type="protein sequence ID" value="KMP04834.1"/>
    <property type="molecule type" value="Genomic_DNA"/>
</dbReference>